<organism evidence="1 2">
    <name type="scientific">Arctium lappa</name>
    <name type="common">Greater burdock</name>
    <name type="synonym">Lappa major</name>
    <dbReference type="NCBI Taxonomy" id="4217"/>
    <lineage>
        <taxon>Eukaryota</taxon>
        <taxon>Viridiplantae</taxon>
        <taxon>Streptophyta</taxon>
        <taxon>Embryophyta</taxon>
        <taxon>Tracheophyta</taxon>
        <taxon>Spermatophyta</taxon>
        <taxon>Magnoliopsida</taxon>
        <taxon>eudicotyledons</taxon>
        <taxon>Gunneridae</taxon>
        <taxon>Pentapetalae</taxon>
        <taxon>asterids</taxon>
        <taxon>campanulids</taxon>
        <taxon>Asterales</taxon>
        <taxon>Asteraceae</taxon>
        <taxon>Carduoideae</taxon>
        <taxon>Cardueae</taxon>
        <taxon>Arctiinae</taxon>
        <taxon>Arctium</taxon>
    </lineage>
</organism>
<evidence type="ECO:0000313" key="2">
    <source>
        <dbReference type="Proteomes" id="UP001055879"/>
    </source>
</evidence>
<sequence>MAYQRRLFFNAPRFTIFSIEKQILVYKSAWFWFDFVAIESGSSTKTMAFIYVLWRIYFDDGVMQYLI</sequence>
<gene>
    <name evidence="1" type="ORF">L6452_35977</name>
</gene>
<keyword evidence="2" id="KW-1185">Reference proteome</keyword>
<reference evidence="1 2" key="2">
    <citation type="journal article" date="2022" name="Mol. Ecol. Resour.">
        <title>The genomes of chicory, endive, great burdock and yacon provide insights into Asteraceae paleo-polyploidization history and plant inulin production.</title>
        <authorList>
            <person name="Fan W."/>
            <person name="Wang S."/>
            <person name="Wang H."/>
            <person name="Wang A."/>
            <person name="Jiang F."/>
            <person name="Liu H."/>
            <person name="Zhao H."/>
            <person name="Xu D."/>
            <person name="Zhang Y."/>
        </authorList>
    </citation>
    <scope>NUCLEOTIDE SEQUENCE [LARGE SCALE GENOMIC DNA]</scope>
    <source>
        <strain evidence="2">cv. Niubang</strain>
    </source>
</reference>
<accession>A0ACB8Y771</accession>
<proteinExistence type="predicted"/>
<protein>
    <submittedName>
        <fullName evidence="1">Uncharacterized protein</fullName>
    </submittedName>
</protein>
<reference evidence="2" key="1">
    <citation type="journal article" date="2022" name="Mol. Ecol. Resour.">
        <title>The genomes of chicory, endive, great burdock and yacon provide insights into Asteraceae palaeo-polyploidization history and plant inulin production.</title>
        <authorList>
            <person name="Fan W."/>
            <person name="Wang S."/>
            <person name="Wang H."/>
            <person name="Wang A."/>
            <person name="Jiang F."/>
            <person name="Liu H."/>
            <person name="Zhao H."/>
            <person name="Xu D."/>
            <person name="Zhang Y."/>
        </authorList>
    </citation>
    <scope>NUCLEOTIDE SEQUENCE [LARGE SCALE GENOMIC DNA]</scope>
    <source>
        <strain evidence="2">cv. Niubang</strain>
    </source>
</reference>
<dbReference type="EMBL" id="CM042059">
    <property type="protein sequence ID" value="KAI3681192.1"/>
    <property type="molecule type" value="Genomic_DNA"/>
</dbReference>
<evidence type="ECO:0000313" key="1">
    <source>
        <dbReference type="EMBL" id="KAI3681192.1"/>
    </source>
</evidence>
<comment type="caution">
    <text evidence="1">The sequence shown here is derived from an EMBL/GenBank/DDBJ whole genome shotgun (WGS) entry which is preliminary data.</text>
</comment>
<dbReference type="Proteomes" id="UP001055879">
    <property type="component" value="Linkage Group LG13"/>
</dbReference>
<name>A0ACB8Y771_ARCLA</name>